<evidence type="ECO:0000256" key="2">
    <source>
        <dbReference type="ARBA" id="ARBA00022670"/>
    </source>
</evidence>
<reference evidence="8 9" key="1">
    <citation type="submission" date="2024-01" db="EMBL/GenBank/DDBJ databases">
        <title>The genome of the rayed Mediterranean limpet Patella caerulea (Linnaeus, 1758).</title>
        <authorList>
            <person name="Anh-Thu Weber A."/>
            <person name="Halstead-Nussloch G."/>
        </authorList>
    </citation>
    <scope>NUCLEOTIDE SEQUENCE [LARGE SCALE GENOMIC DNA]</scope>
    <source>
        <strain evidence="8">AATW-2023a</strain>
        <tissue evidence="8">Whole specimen</tissue>
    </source>
</reference>
<dbReference type="AlphaFoldDB" id="A0AAN8J4E3"/>
<feature type="region of interest" description="Disordered" evidence="6">
    <location>
        <begin position="624"/>
        <end position="653"/>
    </location>
</feature>
<dbReference type="InterPro" id="IPR036213">
    <property type="entry name" value="Calpain_III_sf"/>
</dbReference>
<comment type="caution">
    <text evidence="8">The sequence shown here is derived from an EMBL/GenBank/DDBJ whole genome shotgun (WGS) entry which is preliminary data.</text>
</comment>
<dbReference type="Proteomes" id="UP001347796">
    <property type="component" value="Unassembled WGS sequence"/>
</dbReference>
<evidence type="ECO:0000256" key="6">
    <source>
        <dbReference type="SAM" id="MobiDB-lite"/>
    </source>
</evidence>
<evidence type="ECO:0000256" key="1">
    <source>
        <dbReference type="ARBA" id="ARBA00007623"/>
    </source>
</evidence>
<dbReference type="PRINTS" id="PR00704">
    <property type="entry name" value="CALPAIN"/>
</dbReference>
<evidence type="ECO:0000313" key="9">
    <source>
        <dbReference type="Proteomes" id="UP001347796"/>
    </source>
</evidence>
<keyword evidence="3" id="KW-0378">Hydrolase</keyword>
<dbReference type="SUPFAM" id="SSF54001">
    <property type="entry name" value="Cysteine proteinases"/>
    <property type="match status" value="1"/>
</dbReference>
<protein>
    <recommendedName>
        <fullName evidence="7">Calpain catalytic domain-containing protein</fullName>
    </recommendedName>
</protein>
<dbReference type="Pfam" id="PF01067">
    <property type="entry name" value="Calpain_III"/>
    <property type="match status" value="1"/>
</dbReference>
<keyword evidence="4" id="KW-0788">Thiol protease</keyword>
<dbReference type="InterPro" id="IPR038765">
    <property type="entry name" value="Papain-like_cys_pep_sf"/>
</dbReference>
<dbReference type="GO" id="GO:0006508">
    <property type="term" value="P:proteolysis"/>
    <property type="evidence" value="ECO:0007669"/>
    <property type="project" value="InterPro"/>
</dbReference>
<dbReference type="PANTHER" id="PTHR10183">
    <property type="entry name" value="CALPAIN"/>
    <property type="match status" value="1"/>
</dbReference>
<dbReference type="InterPro" id="IPR022684">
    <property type="entry name" value="Calpain_cysteine_protease"/>
</dbReference>
<feature type="region of interest" description="Disordered" evidence="6">
    <location>
        <begin position="381"/>
        <end position="402"/>
    </location>
</feature>
<dbReference type="InterPro" id="IPR022682">
    <property type="entry name" value="Calpain_domain_III"/>
</dbReference>
<dbReference type="InterPro" id="IPR001300">
    <property type="entry name" value="Peptidase_C2_calpain_cat"/>
</dbReference>
<keyword evidence="2" id="KW-0645">Protease</keyword>
<dbReference type="PROSITE" id="PS50203">
    <property type="entry name" value="CALPAIN_CAT"/>
    <property type="match status" value="1"/>
</dbReference>
<evidence type="ECO:0000259" key="7">
    <source>
        <dbReference type="PROSITE" id="PS50203"/>
    </source>
</evidence>
<dbReference type="SUPFAM" id="SSF49758">
    <property type="entry name" value="Calpain large subunit, middle domain (domain III)"/>
    <property type="match status" value="1"/>
</dbReference>
<feature type="compositionally biased region" description="Low complexity" evidence="6">
    <location>
        <begin position="389"/>
        <end position="398"/>
    </location>
</feature>
<evidence type="ECO:0000256" key="4">
    <source>
        <dbReference type="ARBA" id="ARBA00022807"/>
    </source>
</evidence>
<evidence type="ECO:0000313" key="8">
    <source>
        <dbReference type="EMBL" id="KAK6168050.1"/>
    </source>
</evidence>
<sequence length="835" mass="95531">MSNRRTGEIPYQDFSKIAESIYKKRRSRGYLSPSDLFTDPSFPPDWSSLTYVYSGDDKYEKTIFKRPMEIAKSGDVTSPVLVGVGGVCNEDFPWKTWKQRGWFHGAVNVVSLGLKLMERIIPGYRNFEQNFDSKYIGAFHFNLWRFGEWVDVVTDDFLPILNDTYFFCSAFGSPPEFWAPLIEKAYAKCKKTFQAVEYGNILDALTDLTGAVCEFYTPDVNPPENLFHVLYKSNINRSMMICWRNNKRLTASAFDFDEYQRESFEVCDDSKRYLHLITAVTKFPMTDGRRIDMVRIKCPFPKEPKWIGRFSELDSKSWNTINSDFKENFRPLSRKEDDEYWLTMEDFRCNFGGIFVISSTEPFTTDGLRLERKYRQENGFCVRPNETVSDPSDSSKSGMSRERYTIDTKQQEPNLKAVPSTCFGYRNKSKNFTNISHLAVREARHSSKVDNSKNELAVDRPESLIVKDNASKGLHSVTKHASPLNNDYHCLEISSKTEMDASIKTDPPRRRLNSENTRFHHSKFKMNFRHLKSSNSMSKKTVRKDLNTNETLPRNEDVNSNRKDLKSRDETLPISSCVATVTKNGAMQCKDGQVRVKGRMAGPLTNIVQDQDSVFSSSEISLHFQSGQTGDDAQRPRSAPVPGAPRNNSEGSIGSLTQSHFLATKTDFFKCQGRWRILFEHKDCWTRDRQGVSRADMDAHSRSPRILFSITRTNDIVDPNLTPRMNGKRHVVISLLQDYRHGPSTANSLLLPIGFCLYKAKNIDRDDKRHLSKLPMIGELDGQAEVREVNARFDLDPGGYILVPYCLADSHEGEFLIRILAEWDPPGGRAGCVLS</sequence>
<feature type="domain" description="Calpain catalytic" evidence="7">
    <location>
        <begin position="36"/>
        <end position="360"/>
    </location>
</feature>
<gene>
    <name evidence="8" type="ORF">SNE40_021953</name>
</gene>
<dbReference type="SMART" id="SM00230">
    <property type="entry name" value="CysPc"/>
    <property type="match status" value="1"/>
</dbReference>
<feature type="compositionally biased region" description="Basic and acidic residues" evidence="6">
    <location>
        <begin position="543"/>
        <end position="567"/>
    </location>
</feature>
<accession>A0AAN8J4E3</accession>
<keyword evidence="9" id="KW-1185">Reference proteome</keyword>
<organism evidence="8 9">
    <name type="scientific">Patella caerulea</name>
    <name type="common">Rayed Mediterranean limpet</name>
    <dbReference type="NCBI Taxonomy" id="87958"/>
    <lineage>
        <taxon>Eukaryota</taxon>
        <taxon>Metazoa</taxon>
        <taxon>Spiralia</taxon>
        <taxon>Lophotrochozoa</taxon>
        <taxon>Mollusca</taxon>
        <taxon>Gastropoda</taxon>
        <taxon>Patellogastropoda</taxon>
        <taxon>Patelloidea</taxon>
        <taxon>Patellidae</taxon>
        <taxon>Patella</taxon>
    </lineage>
</organism>
<proteinExistence type="inferred from homology"/>
<dbReference type="PANTHER" id="PTHR10183:SF379">
    <property type="entry name" value="CALPAIN-5"/>
    <property type="match status" value="1"/>
</dbReference>
<dbReference type="Pfam" id="PF00648">
    <property type="entry name" value="Peptidase_C2"/>
    <property type="match status" value="1"/>
</dbReference>
<comment type="caution">
    <text evidence="5">Lacks conserved residue(s) required for the propagation of feature annotation.</text>
</comment>
<dbReference type="Gene3D" id="2.60.120.380">
    <property type="match status" value="1"/>
</dbReference>
<name>A0AAN8J4E3_PATCE</name>
<dbReference type="Gene3D" id="3.90.70.10">
    <property type="entry name" value="Cysteine proteinases"/>
    <property type="match status" value="1"/>
</dbReference>
<dbReference type="GO" id="GO:0005737">
    <property type="term" value="C:cytoplasm"/>
    <property type="evidence" value="ECO:0007669"/>
    <property type="project" value="TreeGrafter"/>
</dbReference>
<comment type="similarity">
    <text evidence="1">Belongs to the peptidase C2 family.</text>
</comment>
<dbReference type="EMBL" id="JAZGQO010000018">
    <property type="protein sequence ID" value="KAK6168050.1"/>
    <property type="molecule type" value="Genomic_DNA"/>
</dbReference>
<evidence type="ECO:0000256" key="5">
    <source>
        <dbReference type="PROSITE-ProRule" id="PRU00239"/>
    </source>
</evidence>
<feature type="region of interest" description="Disordered" evidence="6">
    <location>
        <begin position="532"/>
        <end position="567"/>
    </location>
</feature>
<dbReference type="GO" id="GO:0004198">
    <property type="term" value="F:calcium-dependent cysteine-type endopeptidase activity"/>
    <property type="evidence" value="ECO:0007669"/>
    <property type="project" value="InterPro"/>
</dbReference>
<evidence type="ECO:0000256" key="3">
    <source>
        <dbReference type="ARBA" id="ARBA00022801"/>
    </source>
</evidence>